<feature type="repeat" description="TPR" evidence="3">
    <location>
        <begin position="145"/>
        <end position="178"/>
    </location>
</feature>
<dbReference type="PROSITE" id="PS50005">
    <property type="entry name" value="TPR"/>
    <property type="match status" value="3"/>
</dbReference>
<keyword evidence="6" id="KW-1185">Reference proteome</keyword>
<feature type="repeat" description="TPR" evidence="3">
    <location>
        <begin position="179"/>
        <end position="212"/>
    </location>
</feature>
<sequence>MSVKPLPDNAHPNNTHHALPLRQANVTPGPLAVLGPGEPGWGVREAPVAERNPEDPLVPLPDRAPFPSPEGVPGQPPAAGQGALPGAGGVPDGMDAEALFSDAEARSQMLDQLYDALASSPDAQAAGRLQDAIETIWLRTGSPTIDVLLERAILMGQAGDYGIALEILNAAISLSPDTAETWHQRAMVHFLRDEHSKALSDLRRTLALDPKHYEAIAGLARVLEHLGQKESALAVYRRALQINPFLEPARLAVEELSREIEGQDI</sequence>
<feature type="compositionally biased region" description="Pro residues" evidence="4">
    <location>
        <begin position="56"/>
        <end position="76"/>
    </location>
</feature>
<feature type="region of interest" description="Disordered" evidence="4">
    <location>
        <begin position="1"/>
        <end position="95"/>
    </location>
</feature>
<evidence type="ECO:0000256" key="4">
    <source>
        <dbReference type="SAM" id="MobiDB-lite"/>
    </source>
</evidence>
<dbReference type="PANTHER" id="PTHR44858">
    <property type="entry name" value="TETRATRICOPEPTIDE REPEAT PROTEIN 6"/>
    <property type="match status" value="1"/>
</dbReference>
<dbReference type="SUPFAM" id="SSF48452">
    <property type="entry name" value="TPR-like"/>
    <property type="match status" value="1"/>
</dbReference>
<gene>
    <name evidence="5" type="ORF">ACFQ2F_04970</name>
</gene>
<feature type="repeat" description="TPR" evidence="3">
    <location>
        <begin position="213"/>
        <end position="246"/>
    </location>
</feature>
<comment type="caution">
    <text evidence="5">The sequence shown here is derived from an EMBL/GenBank/DDBJ whole genome shotgun (WGS) entry which is preliminary data.</text>
</comment>
<evidence type="ECO:0000256" key="1">
    <source>
        <dbReference type="ARBA" id="ARBA00022737"/>
    </source>
</evidence>
<accession>A0ABW3J8Q5</accession>
<evidence type="ECO:0000313" key="5">
    <source>
        <dbReference type="EMBL" id="MFD0986444.1"/>
    </source>
</evidence>
<proteinExistence type="predicted"/>
<dbReference type="PANTHER" id="PTHR44858:SF1">
    <property type="entry name" value="UDP-N-ACETYLGLUCOSAMINE--PEPTIDE N-ACETYLGLUCOSAMINYLTRANSFERASE SPINDLY-RELATED"/>
    <property type="match status" value="1"/>
</dbReference>
<evidence type="ECO:0000256" key="3">
    <source>
        <dbReference type="PROSITE-ProRule" id="PRU00339"/>
    </source>
</evidence>
<dbReference type="InterPro" id="IPR019734">
    <property type="entry name" value="TPR_rpt"/>
</dbReference>
<dbReference type="SMART" id="SM00028">
    <property type="entry name" value="TPR"/>
    <property type="match status" value="3"/>
</dbReference>
<protein>
    <submittedName>
        <fullName evidence="5">Tetratricopeptide repeat protein</fullName>
    </submittedName>
</protein>
<dbReference type="InterPro" id="IPR011990">
    <property type="entry name" value="TPR-like_helical_dom_sf"/>
</dbReference>
<reference evidence="6" key="1">
    <citation type="journal article" date="2019" name="Int. J. Syst. Evol. Microbiol.">
        <title>The Global Catalogue of Microorganisms (GCM) 10K type strain sequencing project: providing services to taxonomists for standard genome sequencing and annotation.</title>
        <authorList>
            <consortium name="The Broad Institute Genomics Platform"/>
            <consortium name="The Broad Institute Genome Sequencing Center for Infectious Disease"/>
            <person name="Wu L."/>
            <person name="Ma J."/>
        </authorList>
    </citation>
    <scope>NUCLEOTIDE SEQUENCE [LARGE SCALE GENOMIC DNA]</scope>
    <source>
        <strain evidence="6">CCUG 61697</strain>
    </source>
</reference>
<name>A0ABW3J8Q5_9HYPH</name>
<dbReference type="Pfam" id="PF14559">
    <property type="entry name" value="TPR_19"/>
    <property type="match status" value="1"/>
</dbReference>
<keyword evidence="1" id="KW-0677">Repeat</keyword>
<dbReference type="EMBL" id="JBHTJO010000001">
    <property type="protein sequence ID" value="MFD0986444.1"/>
    <property type="molecule type" value="Genomic_DNA"/>
</dbReference>
<evidence type="ECO:0000256" key="2">
    <source>
        <dbReference type="ARBA" id="ARBA00022803"/>
    </source>
</evidence>
<dbReference type="RefSeq" id="WP_379086587.1">
    <property type="nucleotide sequence ID" value="NZ_JBHTJO010000001.1"/>
</dbReference>
<evidence type="ECO:0000313" key="6">
    <source>
        <dbReference type="Proteomes" id="UP001597102"/>
    </source>
</evidence>
<dbReference type="Proteomes" id="UP001597102">
    <property type="component" value="Unassembled WGS sequence"/>
</dbReference>
<organism evidence="5 6">
    <name type="scientific">Methyloligella solikamskensis</name>
    <dbReference type="NCBI Taxonomy" id="1177756"/>
    <lineage>
        <taxon>Bacteria</taxon>
        <taxon>Pseudomonadati</taxon>
        <taxon>Pseudomonadota</taxon>
        <taxon>Alphaproteobacteria</taxon>
        <taxon>Hyphomicrobiales</taxon>
        <taxon>Hyphomicrobiaceae</taxon>
        <taxon>Methyloligella</taxon>
    </lineage>
</organism>
<dbReference type="InterPro" id="IPR050498">
    <property type="entry name" value="Ycf3"/>
</dbReference>
<dbReference type="Gene3D" id="1.25.40.10">
    <property type="entry name" value="Tetratricopeptide repeat domain"/>
    <property type="match status" value="1"/>
</dbReference>
<keyword evidence="2 3" id="KW-0802">TPR repeat</keyword>